<evidence type="ECO:0000256" key="7">
    <source>
        <dbReference type="PIRSR" id="PIRSR000524-1"/>
    </source>
</evidence>
<keyword evidence="3" id="KW-0032">Aminotransferase</keyword>
<dbReference type="SUPFAM" id="SSF53383">
    <property type="entry name" value="PLP-dependent transferases"/>
    <property type="match status" value="1"/>
</dbReference>
<keyword evidence="13" id="KW-1185">Reference proteome</keyword>
<evidence type="ECO:0000256" key="6">
    <source>
        <dbReference type="PIRNR" id="PIRNR000524"/>
    </source>
</evidence>
<dbReference type="GO" id="GO:0005777">
    <property type="term" value="C:peroxisome"/>
    <property type="evidence" value="ECO:0007669"/>
    <property type="project" value="TreeGrafter"/>
</dbReference>
<evidence type="ECO:0000256" key="3">
    <source>
        <dbReference type="ARBA" id="ARBA00022576"/>
    </source>
</evidence>
<accession>A0A7R9QT42</accession>
<dbReference type="EC" id="2.6.1.44" evidence="6"/>
<feature type="modified residue" description="N6-(pyridoxal phosphate)lysine" evidence="8">
    <location>
        <position position="187"/>
    </location>
</feature>
<evidence type="ECO:0000256" key="2">
    <source>
        <dbReference type="ARBA" id="ARBA00009236"/>
    </source>
</evidence>
<evidence type="ECO:0000256" key="4">
    <source>
        <dbReference type="ARBA" id="ARBA00022679"/>
    </source>
</evidence>
<evidence type="ECO:0000256" key="8">
    <source>
        <dbReference type="PIRSR" id="PIRSR000524-50"/>
    </source>
</evidence>
<evidence type="ECO:0000256" key="5">
    <source>
        <dbReference type="ARBA" id="ARBA00022898"/>
    </source>
</evidence>
<dbReference type="PANTHER" id="PTHR21152:SF40">
    <property type="entry name" value="ALANINE--GLYOXYLATE AMINOTRANSFERASE"/>
    <property type="match status" value="1"/>
</dbReference>
<feature type="domain" description="Aminotransferase class V" evidence="11">
    <location>
        <begin position="2"/>
        <end position="339"/>
    </location>
</feature>
<proteinExistence type="inferred from homology"/>
<dbReference type="GO" id="GO:0004760">
    <property type="term" value="F:L-serine-pyruvate transaminase activity"/>
    <property type="evidence" value="ECO:0007669"/>
    <property type="project" value="TreeGrafter"/>
</dbReference>
<evidence type="ECO:0000256" key="10">
    <source>
        <dbReference type="RuleBase" id="RU004504"/>
    </source>
</evidence>
<dbReference type="Gene3D" id="3.90.1150.10">
    <property type="entry name" value="Aspartate Aminotransferase, domain 1"/>
    <property type="match status" value="1"/>
</dbReference>
<gene>
    <name evidence="12" type="ORF">ONB1V03_LOCUS12418</name>
</gene>
<dbReference type="PANTHER" id="PTHR21152">
    <property type="entry name" value="AMINOTRANSFERASE CLASS V"/>
    <property type="match status" value="1"/>
</dbReference>
<dbReference type="AlphaFoldDB" id="A0A7R9QT42"/>
<comment type="similarity">
    <text evidence="2 6 9">Belongs to the class-V pyridoxal-phosphate-dependent aminotransferase family.</text>
</comment>
<sequence>MLMNAGPTNVSPRVMDAINQPLIHFMDPKFLEVLREISAGIRYVFQTRNQYSMALTGSGNCAMEAAICSLLETGHTFLVLVHGFWGERAALIGRKHGYNVVELRVQRPGHLFGFKRIDEAIKAHKPRLMYVCHGDSSVGTLQPLENLANVCHENGCLLLVDAVISLCCAPLNVDQLVIDAVFSGSQKALSVPPGVSFISLSPRAVERMKSRKTEIVSLYLDLILLAKAWCLDSDNHYKYNMYNYKYVYHYTPAVQLMYGLRESLAMVVEEGLQNVIERHQKCSLFVQKEITSLGLQFLVQKPEHRLSALLALWIPDHIDGQKVINDLCNSYGITISGGLGAISHQIWRLGFLGVNANPQNVNTLCKAFSEAINRQKNRE</sequence>
<dbReference type="GO" id="GO:0008453">
    <property type="term" value="F:alanine-glyoxylate transaminase activity"/>
    <property type="evidence" value="ECO:0007669"/>
    <property type="project" value="UniProtKB-EC"/>
</dbReference>
<dbReference type="EMBL" id="OC924846">
    <property type="protein sequence ID" value="CAD7655775.1"/>
    <property type="molecule type" value="Genomic_DNA"/>
</dbReference>
<comment type="catalytic activity">
    <reaction evidence="6">
        <text>glyoxylate + L-alanine = glycine + pyruvate</text>
        <dbReference type="Rhea" id="RHEA:24248"/>
        <dbReference type="ChEBI" id="CHEBI:15361"/>
        <dbReference type="ChEBI" id="CHEBI:36655"/>
        <dbReference type="ChEBI" id="CHEBI:57305"/>
        <dbReference type="ChEBI" id="CHEBI:57972"/>
        <dbReference type="EC" id="2.6.1.44"/>
    </reaction>
</comment>
<dbReference type="InterPro" id="IPR000192">
    <property type="entry name" value="Aminotrans_V_dom"/>
</dbReference>
<dbReference type="InterPro" id="IPR024169">
    <property type="entry name" value="SP_NH2Trfase/AEP_transaminase"/>
</dbReference>
<evidence type="ECO:0000256" key="9">
    <source>
        <dbReference type="RuleBase" id="RU004075"/>
    </source>
</evidence>
<dbReference type="PIRSF" id="PIRSF000524">
    <property type="entry name" value="SPT"/>
    <property type="match status" value="1"/>
</dbReference>
<evidence type="ECO:0000259" key="11">
    <source>
        <dbReference type="Pfam" id="PF00266"/>
    </source>
</evidence>
<protein>
    <recommendedName>
        <fullName evidence="6">Alanine--glyoxylate aminotransferase</fullName>
        <ecNumber evidence="6">2.6.1.44</ecNumber>
    </recommendedName>
</protein>
<dbReference type="PROSITE" id="PS00595">
    <property type="entry name" value="AA_TRANSFER_CLASS_5"/>
    <property type="match status" value="1"/>
</dbReference>
<dbReference type="InterPro" id="IPR015424">
    <property type="entry name" value="PyrdxlP-dep_Trfase"/>
</dbReference>
<dbReference type="InterPro" id="IPR015421">
    <property type="entry name" value="PyrdxlP-dep_Trfase_major"/>
</dbReference>
<evidence type="ECO:0000313" key="12">
    <source>
        <dbReference type="EMBL" id="CAD7655775.1"/>
    </source>
</evidence>
<evidence type="ECO:0000256" key="1">
    <source>
        <dbReference type="ARBA" id="ARBA00001933"/>
    </source>
</evidence>
<dbReference type="OrthoDB" id="7403325at2759"/>
<comment type="cofactor">
    <cofactor evidence="1 6 8 10">
        <name>pyridoxal 5'-phosphate</name>
        <dbReference type="ChEBI" id="CHEBI:597326"/>
    </cofactor>
</comment>
<dbReference type="GO" id="GO:0019265">
    <property type="term" value="P:glycine biosynthetic process, by transamination of glyoxylate"/>
    <property type="evidence" value="ECO:0007669"/>
    <property type="project" value="TreeGrafter"/>
</dbReference>
<dbReference type="EMBL" id="CAJPVJ010010021">
    <property type="protein sequence ID" value="CAG2172962.1"/>
    <property type="molecule type" value="Genomic_DNA"/>
</dbReference>
<dbReference type="Pfam" id="PF00266">
    <property type="entry name" value="Aminotran_5"/>
    <property type="match status" value="1"/>
</dbReference>
<reference evidence="12" key="1">
    <citation type="submission" date="2020-11" db="EMBL/GenBank/DDBJ databases">
        <authorList>
            <person name="Tran Van P."/>
        </authorList>
    </citation>
    <scope>NUCLEOTIDE SEQUENCE</scope>
</reference>
<dbReference type="Proteomes" id="UP000728032">
    <property type="component" value="Unassembled WGS sequence"/>
</dbReference>
<evidence type="ECO:0000313" key="13">
    <source>
        <dbReference type="Proteomes" id="UP000728032"/>
    </source>
</evidence>
<feature type="binding site" evidence="7">
    <location>
        <position position="348"/>
    </location>
    <ligand>
        <name>substrate</name>
    </ligand>
</feature>
<organism evidence="12">
    <name type="scientific">Oppiella nova</name>
    <dbReference type="NCBI Taxonomy" id="334625"/>
    <lineage>
        <taxon>Eukaryota</taxon>
        <taxon>Metazoa</taxon>
        <taxon>Ecdysozoa</taxon>
        <taxon>Arthropoda</taxon>
        <taxon>Chelicerata</taxon>
        <taxon>Arachnida</taxon>
        <taxon>Acari</taxon>
        <taxon>Acariformes</taxon>
        <taxon>Sarcoptiformes</taxon>
        <taxon>Oribatida</taxon>
        <taxon>Brachypylina</taxon>
        <taxon>Oppioidea</taxon>
        <taxon>Oppiidae</taxon>
        <taxon>Oppiella</taxon>
    </lineage>
</organism>
<name>A0A7R9QT42_9ACAR</name>
<keyword evidence="4" id="KW-0808">Transferase</keyword>
<dbReference type="InterPro" id="IPR020578">
    <property type="entry name" value="Aminotrans_V_PyrdxlP_BS"/>
</dbReference>
<dbReference type="InterPro" id="IPR015422">
    <property type="entry name" value="PyrdxlP-dep_Trfase_small"/>
</dbReference>
<dbReference type="FunFam" id="3.40.640.10:FF:000027">
    <property type="entry name" value="Serine--pyruvate aminotransferase, mitochondrial"/>
    <property type="match status" value="1"/>
</dbReference>
<dbReference type="Gene3D" id="3.40.640.10">
    <property type="entry name" value="Type I PLP-dependent aspartate aminotransferase-like (Major domain)"/>
    <property type="match status" value="1"/>
</dbReference>
<keyword evidence="5 6" id="KW-0663">Pyridoxal phosphate</keyword>